<proteinExistence type="predicted"/>
<keyword evidence="2" id="KW-0732">Signal</keyword>
<feature type="compositionally biased region" description="Basic and acidic residues" evidence="1">
    <location>
        <begin position="120"/>
        <end position="134"/>
    </location>
</feature>
<reference evidence="3" key="1">
    <citation type="journal article" date="1995" name="J. Biol. Chem.">
        <title>The protozoan Trypanosoma cruzi has a family of genes resembling the mucin genes of mammalian cells.</title>
        <authorList>
            <person name="Di Noia J.M."/>
            <person name="Sanchez D.O."/>
            <person name="Frasch A.C."/>
        </authorList>
    </citation>
    <scope>NUCLEOTIDE SEQUENCE</scope>
    <source>
        <strain evidence="3">RA</strain>
    </source>
</reference>
<evidence type="ECO:0000313" key="3">
    <source>
        <dbReference type="EMBL" id="AAC46908.1"/>
    </source>
</evidence>
<dbReference type="AlphaFoldDB" id="Q26880"/>
<sequence>MTTCRLLCALLVLALCCCPSVCVMATVVAEEDGPSDPESPPEEPGRRANSLISNALTFPEAGTSGVQDKTHKAAAGQGSGVSSTEQTKRGSAPGHSGSVGGENNPVGSTGNSVKSVVKSPEQDKEVLGPNEEAKIQIPNTTTTTTTTHAPNSTTTTTTTAPEAPIDAVIDTETPITTTSRAPSRLREIDGSLSSFAWVCAPLLLAASALACTAVG</sequence>
<dbReference type="VEuPathDB" id="TriTrypDB:C3747_292g35"/>
<protein>
    <submittedName>
        <fullName evidence="3">Mucin-like protein</fullName>
    </submittedName>
</protein>
<feature type="signal peptide" evidence="2">
    <location>
        <begin position="1"/>
        <end position="25"/>
    </location>
</feature>
<gene>
    <name evidence="3" type="primary">muc.ra-2</name>
</gene>
<dbReference type="VEuPathDB" id="TriTrypDB:ECC02_011509"/>
<name>Q26880_TRYCR</name>
<dbReference type="VEuPathDB" id="TriTrypDB:TcCLB.509631.90"/>
<dbReference type="InterPro" id="IPR000458">
    <property type="entry name" value="Tryp_mucin"/>
</dbReference>
<dbReference type="Pfam" id="PF01456">
    <property type="entry name" value="Mucin"/>
    <property type="match status" value="1"/>
</dbReference>
<feature type="chain" id="PRO_5004203344" evidence="2">
    <location>
        <begin position="26"/>
        <end position="215"/>
    </location>
</feature>
<feature type="compositionally biased region" description="Polar residues" evidence="1">
    <location>
        <begin position="105"/>
        <end position="114"/>
    </location>
</feature>
<organism evidence="3">
    <name type="scientific">Trypanosoma cruzi</name>
    <dbReference type="NCBI Taxonomy" id="5693"/>
    <lineage>
        <taxon>Eukaryota</taxon>
        <taxon>Discoba</taxon>
        <taxon>Euglenozoa</taxon>
        <taxon>Kinetoplastea</taxon>
        <taxon>Metakinetoplastina</taxon>
        <taxon>Trypanosomatida</taxon>
        <taxon>Trypanosomatidae</taxon>
        <taxon>Trypanosoma</taxon>
        <taxon>Schizotrypanum</taxon>
    </lineage>
</organism>
<feature type="region of interest" description="Disordered" evidence="1">
    <location>
        <begin position="60"/>
        <end position="163"/>
    </location>
</feature>
<dbReference type="EMBL" id="U32449">
    <property type="protein sequence ID" value="AAC46908.1"/>
    <property type="molecule type" value="Genomic_DNA"/>
</dbReference>
<evidence type="ECO:0000256" key="1">
    <source>
        <dbReference type="SAM" id="MobiDB-lite"/>
    </source>
</evidence>
<evidence type="ECO:0000256" key="2">
    <source>
        <dbReference type="SAM" id="SignalP"/>
    </source>
</evidence>
<feature type="compositionally biased region" description="Low complexity" evidence="1">
    <location>
        <begin position="140"/>
        <end position="159"/>
    </location>
</feature>
<accession>Q26880</accession>
<dbReference type="VEuPathDB" id="TriTrypDB:TcCL_ESM03234"/>